<comment type="caution">
    <text evidence="1">The sequence shown here is derived from an EMBL/GenBank/DDBJ whole genome shotgun (WGS) entry which is preliminary data.</text>
</comment>
<dbReference type="Proteomes" id="UP001642483">
    <property type="component" value="Unassembled WGS sequence"/>
</dbReference>
<reference evidence="1 2" key="1">
    <citation type="submission" date="2024-02" db="EMBL/GenBank/DDBJ databases">
        <authorList>
            <person name="Daric V."/>
            <person name="Darras S."/>
        </authorList>
    </citation>
    <scope>NUCLEOTIDE SEQUENCE [LARGE SCALE GENOMIC DNA]</scope>
</reference>
<accession>A0ABP0F401</accession>
<gene>
    <name evidence="1" type="ORF">CVLEPA_LOCUS2425</name>
</gene>
<evidence type="ECO:0000313" key="2">
    <source>
        <dbReference type="Proteomes" id="UP001642483"/>
    </source>
</evidence>
<name>A0ABP0F401_CLALP</name>
<evidence type="ECO:0000313" key="1">
    <source>
        <dbReference type="EMBL" id="CAK8672738.1"/>
    </source>
</evidence>
<organism evidence="1 2">
    <name type="scientific">Clavelina lepadiformis</name>
    <name type="common">Light-bulb sea squirt</name>
    <name type="synonym">Ascidia lepadiformis</name>
    <dbReference type="NCBI Taxonomy" id="159417"/>
    <lineage>
        <taxon>Eukaryota</taxon>
        <taxon>Metazoa</taxon>
        <taxon>Chordata</taxon>
        <taxon>Tunicata</taxon>
        <taxon>Ascidiacea</taxon>
        <taxon>Aplousobranchia</taxon>
        <taxon>Clavelinidae</taxon>
        <taxon>Clavelina</taxon>
    </lineage>
</organism>
<sequence>MGRGCGKIIGEILYSRRFAVASEDDLVETTIQKFESTLNQISSINTIFYTQLSENMEYHCSRLSLLYLPVLYLVIQEIQKVTTQGLMAETTRGFSDLSKLKVTEKCPSRYLSLRIRKPPQQKQLLRVLDNKVLEDAEQQLRSPYGRSNSTPEVIVVSWELIPDPIELD</sequence>
<protein>
    <submittedName>
        <fullName evidence="1">Uncharacterized protein</fullName>
    </submittedName>
</protein>
<dbReference type="EMBL" id="CAWYQH010000001">
    <property type="protein sequence ID" value="CAK8672738.1"/>
    <property type="molecule type" value="Genomic_DNA"/>
</dbReference>
<keyword evidence="2" id="KW-1185">Reference proteome</keyword>
<proteinExistence type="predicted"/>